<feature type="domain" description="TsaA-like" evidence="3">
    <location>
        <begin position="93"/>
        <end position="237"/>
    </location>
</feature>
<dbReference type="FunFam" id="2.40.30.70:FF:000003">
    <property type="entry name" value="tRNA (Adenine(37)-N6)-methyltransferase isoform A"/>
    <property type="match status" value="1"/>
</dbReference>
<dbReference type="SUPFAM" id="SSF118196">
    <property type="entry name" value="YaeB-like"/>
    <property type="match status" value="1"/>
</dbReference>
<dbReference type="PROSITE" id="PS51668">
    <property type="entry name" value="TSAA_2"/>
    <property type="match status" value="1"/>
</dbReference>
<accession>A0A6G0XRC5</accession>
<protein>
    <recommendedName>
        <fullName evidence="3">TsaA-like domain-containing protein</fullName>
    </recommendedName>
</protein>
<reference evidence="4 5" key="1">
    <citation type="submission" date="2019-07" db="EMBL/GenBank/DDBJ databases">
        <title>Genomics analysis of Aphanomyces spp. identifies a new class of oomycete effector associated with host adaptation.</title>
        <authorList>
            <person name="Gaulin E."/>
        </authorList>
    </citation>
    <scope>NUCLEOTIDE SEQUENCE [LARGE SCALE GENOMIC DNA]</scope>
    <source>
        <strain evidence="4 5">ATCC 201684</strain>
    </source>
</reference>
<comment type="caution">
    <text evidence="4">The sequence shown here is derived from an EMBL/GenBank/DDBJ whole genome shotgun (WGS) entry which is preliminary data.</text>
</comment>
<dbReference type="PANTHER" id="PTHR12818">
    <property type="entry name" value="TRNA (ADENINE(37)-N6)-METHYLTRANSFERASE"/>
    <property type="match status" value="1"/>
</dbReference>
<organism evidence="4 5">
    <name type="scientific">Aphanomyces euteiches</name>
    <dbReference type="NCBI Taxonomy" id="100861"/>
    <lineage>
        <taxon>Eukaryota</taxon>
        <taxon>Sar</taxon>
        <taxon>Stramenopiles</taxon>
        <taxon>Oomycota</taxon>
        <taxon>Saprolegniomycetes</taxon>
        <taxon>Saprolegniales</taxon>
        <taxon>Verrucalvaceae</taxon>
        <taxon>Aphanomyces</taxon>
    </lineage>
</organism>
<dbReference type="Gene3D" id="2.40.30.70">
    <property type="entry name" value="YaeB-like"/>
    <property type="match status" value="1"/>
</dbReference>
<dbReference type="InterPro" id="IPR040372">
    <property type="entry name" value="YaeB-like"/>
</dbReference>
<evidence type="ECO:0000256" key="2">
    <source>
        <dbReference type="ARBA" id="ARBA00033753"/>
    </source>
</evidence>
<dbReference type="EMBL" id="VJMJ01000023">
    <property type="protein sequence ID" value="KAF0742895.1"/>
    <property type="molecule type" value="Genomic_DNA"/>
</dbReference>
<name>A0A6G0XRC5_9STRA</name>
<keyword evidence="5" id="KW-1185">Reference proteome</keyword>
<dbReference type="InterPro" id="IPR036413">
    <property type="entry name" value="YaeB-like_sf"/>
</dbReference>
<evidence type="ECO:0000256" key="1">
    <source>
        <dbReference type="ARBA" id="ARBA00022691"/>
    </source>
</evidence>
<dbReference type="Pfam" id="PF01980">
    <property type="entry name" value="TrmO_N"/>
    <property type="match status" value="1"/>
</dbReference>
<sequence length="349" mass="38549">MLDSSRWTTLLAATLGAGVGAAAAYIYLTPAQPAGQAVVIVKDDSTEGEIQTLRRELAKEKELRAQERSGRTNAERDARLLAQKQLDKEGYNFEPIGTVSSCFADRRGTPRQGALVPGSKARIELKSSISPTALECLDQFSHMWVLFVFHENTNLAKVSTHKIATYPAKIAPPRLGGKKVGLFSTRTPHRPNSIGLTVVKVDAVSGQFVDISGHDLVDGTPVLDVKPYVPYDQVNSLVCPEWVAEKHDIVARPVIFTDEALAQLELAMPSMRFYSNSRELRETIEQILVLDIRSVHQKRGQASDAQFSFRIDNLRVEFVTLESSIQVTKCAVQDATERRNDTNDDDAES</sequence>
<dbReference type="AlphaFoldDB" id="A0A6G0XRC5"/>
<dbReference type="InterPro" id="IPR023370">
    <property type="entry name" value="TrmO-like_N"/>
</dbReference>
<dbReference type="CDD" id="cd09281">
    <property type="entry name" value="UPF0066"/>
    <property type="match status" value="1"/>
</dbReference>
<dbReference type="NCBIfam" id="TIGR00104">
    <property type="entry name" value="tRNA_TsaA"/>
    <property type="match status" value="1"/>
</dbReference>
<evidence type="ECO:0000313" key="5">
    <source>
        <dbReference type="Proteomes" id="UP000481153"/>
    </source>
</evidence>
<evidence type="ECO:0000313" key="4">
    <source>
        <dbReference type="EMBL" id="KAF0742895.1"/>
    </source>
</evidence>
<dbReference type="Gene3D" id="3.30.2310.10">
    <property type="entry name" value="YaeB-like"/>
    <property type="match status" value="1"/>
</dbReference>
<proteinExistence type="inferred from homology"/>
<dbReference type="PANTHER" id="PTHR12818:SF0">
    <property type="entry name" value="TRNA (ADENINE(37)-N6)-METHYLTRANSFERASE"/>
    <property type="match status" value="1"/>
</dbReference>
<dbReference type="Proteomes" id="UP000481153">
    <property type="component" value="Unassembled WGS sequence"/>
</dbReference>
<evidence type="ECO:0000259" key="3">
    <source>
        <dbReference type="PROSITE" id="PS51668"/>
    </source>
</evidence>
<dbReference type="VEuPathDB" id="FungiDB:AeMF1_017228"/>
<keyword evidence="1" id="KW-0949">S-adenosyl-L-methionine</keyword>
<dbReference type="InterPro" id="IPR036414">
    <property type="entry name" value="YaeB_N_sf"/>
</dbReference>
<gene>
    <name evidence="4" type="ORF">Ae201684_002289</name>
</gene>
<comment type="similarity">
    <text evidence="2">Belongs to the tRNA methyltransferase O family.</text>
</comment>